<dbReference type="GO" id="GO:0005634">
    <property type="term" value="C:nucleus"/>
    <property type="evidence" value="ECO:0007669"/>
    <property type="project" value="TreeGrafter"/>
</dbReference>
<feature type="compositionally biased region" description="Polar residues" evidence="1">
    <location>
        <begin position="81"/>
        <end position="90"/>
    </location>
</feature>
<dbReference type="GO" id="GO:0006397">
    <property type="term" value="P:mRNA processing"/>
    <property type="evidence" value="ECO:0007669"/>
    <property type="project" value="InterPro"/>
</dbReference>
<reference evidence="3" key="1">
    <citation type="journal article" date="2020" name="Stud. Mycol.">
        <title>101 Dothideomycetes genomes: a test case for predicting lifestyles and emergence of pathogens.</title>
        <authorList>
            <person name="Haridas S."/>
            <person name="Albert R."/>
            <person name="Binder M."/>
            <person name="Bloem J."/>
            <person name="Labutti K."/>
            <person name="Salamov A."/>
            <person name="Andreopoulos B."/>
            <person name="Baker S."/>
            <person name="Barry K."/>
            <person name="Bills G."/>
            <person name="Bluhm B."/>
            <person name="Cannon C."/>
            <person name="Castanera R."/>
            <person name="Culley D."/>
            <person name="Daum C."/>
            <person name="Ezra D."/>
            <person name="Gonzalez J."/>
            <person name="Henrissat B."/>
            <person name="Kuo A."/>
            <person name="Liang C."/>
            <person name="Lipzen A."/>
            <person name="Lutzoni F."/>
            <person name="Magnuson J."/>
            <person name="Mondo S."/>
            <person name="Nolan M."/>
            <person name="Ohm R."/>
            <person name="Pangilinan J."/>
            <person name="Park H.-J."/>
            <person name="Ramirez L."/>
            <person name="Alfaro M."/>
            <person name="Sun H."/>
            <person name="Tritt A."/>
            <person name="Yoshinaga Y."/>
            <person name="Zwiers L.-H."/>
            <person name="Turgeon B."/>
            <person name="Goodwin S."/>
            <person name="Spatafora J."/>
            <person name="Crous P."/>
            <person name="Grigoriev I."/>
        </authorList>
    </citation>
    <scope>NUCLEOTIDE SEQUENCE</scope>
    <source>
        <strain evidence="3">CBS 207.26</strain>
    </source>
</reference>
<feature type="domain" description="G-patch" evidence="2">
    <location>
        <begin position="148"/>
        <end position="219"/>
    </location>
</feature>
<dbReference type="PANTHER" id="PTHR13384">
    <property type="entry name" value="G PATCH DOMAIN-CONTAINING PROTEIN 1"/>
    <property type="match status" value="1"/>
</dbReference>
<evidence type="ECO:0000259" key="2">
    <source>
        <dbReference type="PROSITE" id="PS50174"/>
    </source>
</evidence>
<dbReference type="AlphaFoldDB" id="A0A6A6EES1"/>
<protein>
    <submittedName>
        <fullName evidence="3">DUF1604-domain-containing protein</fullName>
    </submittedName>
</protein>
<accession>A0A6A6EES1</accession>
<keyword evidence="4" id="KW-1185">Reference proteome</keyword>
<evidence type="ECO:0000313" key="3">
    <source>
        <dbReference type="EMBL" id="KAF2189555.1"/>
    </source>
</evidence>
<evidence type="ECO:0000313" key="4">
    <source>
        <dbReference type="Proteomes" id="UP000800200"/>
    </source>
</evidence>
<gene>
    <name evidence="3" type="ORF">K469DRAFT_625278</name>
</gene>
<feature type="region of interest" description="Disordered" evidence="1">
    <location>
        <begin position="239"/>
        <end position="280"/>
    </location>
</feature>
<feature type="region of interest" description="Disordered" evidence="1">
    <location>
        <begin position="212"/>
        <end position="231"/>
    </location>
</feature>
<dbReference type="GO" id="GO:0003723">
    <property type="term" value="F:RNA binding"/>
    <property type="evidence" value="ECO:0007669"/>
    <property type="project" value="TreeGrafter"/>
</dbReference>
<organism evidence="3 4">
    <name type="scientific">Zopfia rhizophila CBS 207.26</name>
    <dbReference type="NCBI Taxonomy" id="1314779"/>
    <lineage>
        <taxon>Eukaryota</taxon>
        <taxon>Fungi</taxon>
        <taxon>Dikarya</taxon>
        <taxon>Ascomycota</taxon>
        <taxon>Pezizomycotina</taxon>
        <taxon>Dothideomycetes</taxon>
        <taxon>Dothideomycetes incertae sedis</taxon>
        <taxon>Zopfiaceae</taxon>
        <taxon>Zopfia</taxon>
    </lineage>
</organism>
<proteinExistence type="predicted"/>
<dbReference type="PROSITE" id="PS50174">
    <property type="entry name" value="G_PATCH"/>
    <property type="match status" value="1"/>
</dbReference>
<feature type="region of interest" description="Disordered" evidence="1">
    <location>
        <begin position="81"/>
        <end position="104"/>
    </location>
</feature>
<dbReference type="Pfam" id="PF26093">
    <property type="entry name" value="HTH_TGH"/>
    <property type="match status" value="1"/>
</dbReference>
<feature type="compositionally biased region" description="Pro residues" evidence="1">
    <location>
        <begin position="362"/>
        <end position="371"/>
    </location>
</feature>
<dbReference type="OrthoDB" id="20507at2759"/>
<feature type="compositionally biased region" description="Basic and acidic residues" evidence="1">
    <location>
        <begin position="92"/>
        <end position="102"/>
    </location>
</feature>
<dbReference type="InterPro" id="IPR000467">
    <property type="entry name" value="G_patch_dom"/>
</dbReference>
<dbReference type="Proteomes" id="UP000800200">
    <property type="component" value="Unassembled WGS sequence"/>
</dbReference>
<feature type="compositionally biased region" description="Polar residues" evidence="1">
    <location>
        <begin position="389"/>
        <end position="398"/>
    </location>
</feature>
<feature type="region of interest" description="Disordered" evidence="1">
    <location>
        <begin position="552"/>
        <end position="578"/>
    </location>
</feature>
<dbReference type="PANTHER" id="PTHR13384:SF19">
    <property type="entry name" value="G PATCH DOMAIN-CONTAINING PROTEIN 1"/>
    <property type="match status" value="1"/>
</dbReference>
<feature type="compositionally biased region" description="Polar residues" evidence="1">
    <location>
        <begin position="552"/>
        <end position="567"/>
    </location>
</feature>
<name>A0A6A6EES1_9PEZI</name>
<dbReference type="EMBL" id="ML994620">
    <property type="protein sequence ID" value="KAF2189555.1"/>
    <property type="molecule type" value="Genomic_DNA"/>
</dbReference>
<dbReference type="InterPro" id="IPR011666">
    <property type="entry name" value="DUF1604"/>
</dbReference>
<dbReference type="Pfam" id="PF01585">
    <property type="entry name" value="G-patch"/>
    <property type="match status" value="1"/>
</dbReference>
<evidence type="ECO:0000256" key="1">
    <source>
        <dbReference type="SAM" id="MobiDB-lite"/>
    </source>
</evidence>
<dbReference type="Pfam" id="PF07713">
    <property type="entry name" value="DUF1604"/>
    <property type="match status" value="1"/>
</dbReference>
<sequence>MAYKRSRAAFEADLQAQQSPFVFYGTPLPPLDDEVRDDGSYVPVWKQTVTDERGRKRLHGAFTGGFSAGYFNTVGSKEGWTPSTFVSSRTNRNKDQKQRPEDFMDEEDLAEAAESRQLQTAQSFAGLGESGDSGKVHDNFFGLVLTEGETMGVKLLQRMGWRRGQGIGPKVRRQARLDEGYAVSGSEDAISEYLFAPDDTQIISFTRKDDHKGLGYQSEARPGLRSEDDDAGQSAVLGLTSLDQSVRKPKKQAQKAAPKKTGFGVGILNDNGSDEEDPYDIGPKIAYNKTLGGDKKPKKLSALKPNARGANPLLAARPIFMSRKGGTKDISALARTCHDGRLALEGFILSSHPITLSDQKIFPPPKVPPGWKPSKTPNPEASVPELPSVTDTAKSSTLDPKARASLLGEARLPGKSVFDYLSKDARDRIAEVSGKDNLPQGRGEAPPEKHRMAANAQQKDLWSLVPHLDKEIASSALSKGSGGWMPYAEDLGKRSRYIGFLQLRAGSSNTLPERVTGMSVADWVKELEEFVHAAQVFKPVTGLIASRFTSSTSHVEGGSQTDPTNNILRAPKAKPDDPAEQAAKLGMYGPMTRSILPFYPTRLLCKRFHVRPPADVPYDESESSTSANTPRAQEAVSKAAMDEMVREAQNKGPAMKYPAFMVSRELKRDMETVTQAKVDVETNEALEKERPGEEVFRAIFGSDDED</sequence>
<feature type="region of interest" description="Disordered" evidence="1">
    <location>
        <begin position="360"/>
        <end position="398"/>
    </location>
</feature>